<protein>
    <submittedName>
        <fullName evidence="2">Uncharacterized protein</fullName>
    </submittedName>
</protein>
<reference evidence="2" key="1">
    <citation type="journal article" date="2019" name="Science">
        <title>Mutation of a bHLH transcription factor allowed almond domestication.</title>
        <authorList>
            <person name="Sanchez-Perez R."/>
            <person name="Pavan S."/>
            <person name="Mazzeo R."/>
            <person name="Moldovan C."/>
            <person name="Aiese Cigliano R."/>
            <person name="Del Cueto J."/>
            <person name="Ricciardi F."/>
            <person name="Lotti C."/>
            <person name="Ricciardi L."/>
            <person name="Dicenta F."/>
            <person name="Lopez-Marques R.L."/>
            <person name="Lindberg Moller B."/>
        </authorList>
    </citation>
    <scope>NUCLEOTIDE SEQUENCE</scope>
</reference>
<sequence length="107" mass="11749">MQPCRIQRIVNRSPGYSEIANPGARFGNYAITRLWSIRPSNLGQTSRIRGIPDWQLEVVDPTGFRIDRYGSLSLTEASGTRGQTDPHEGPSRGPASSDQKGDSAEFS</sequence>
<accession>A0A4Y1R4L3</accession>
<proteinExistence type="predicted"/>
<gene>
    <name evidence="2" type="ORF">Prudu_008463</name>
</gene>
<feature type="compositionally biased region" description="Polar residues" evidence="1">
    <location>
        <begin position="72"/>
        <end position="83"/>
    </location>
</feature>
<feature type="region of interest" description="Disordered" evidence="1">
    <location>
        <begin position="70"/>
        <end position="107"/>
    </location>
</feature>
<evidence type="ECO:0000256" key="1">
    <source>
        <dbReference type="SAM" id="MobiDB-lite"/>
    </source>
</evidence>
<name>A0A4Y1R4L3_PRUDU</name>
<evidence type="ECO:0000313" key="2">
    <source>
        <dbReference type="EMBL" id="BBG98936.1"/>
    </source>
</evidence>
<feature type="non-terminal residue" evidence="2">
    <location>
        <position position="107"/>
    </location>
</feature>
<organism evidence="2">
    <name type="scientific">Prunus dulcis</name>
    <name type="common">Almond</name>
    <name type="synonym">Amygdalus dulcis</name>
    <dbReference type="NCBI Taxonomy" id="3755"/>
    <lineage>
        <taxon>Eukaryota</taxon>
        <taxon>Viridiplantae</taxon>
        <taxon>Streptophyta</taxon>
        <taxon>Embryophyta</taxon>
        <taxon>Tracheophyta</taxon>
        <taxon>Spermatophyta</taxon>
        <taxon>Magnoliopsida</taxon>
        <taxon>eudicotyledons</taxon>
        <taxon>Gunneridae</taxon>
        <taxon>Pentapetalae</taxon>
        <taxon>rosids</taxon>
        <taxon>fabids</taxon>
        <taxon>Rosales</taxon>
        <taxon>Rosaceae</taxon>
        <taxon>Amygdaloideae</taxon>
        <taxon>Amygdaleae</taxon>
        <taxon>Prunus</taxon>
    </lineage>
</organism>
<dbReference type="AlphaFoldDB" id="A0A4Y1R4L3"/>
<dbReference type="EMBL" id="AP019299">
    <property type="protein sequence ID" value="BBG98936.1"/>
    <property type="molecule type" value="Genomic_DNA"/>
</dbReference>